<evidence type="ECO:0000313" key="2">
    <source>
        <dbReference type="Proteomes" id="UP000030185"/>
    </source>
</evidence>
<dbReference type="Gene3D" id="2.60.120.260">
    <property type="entry name" value="Galactose-binding domain-like"/>
    <property type="match status" value="1"/>
</dbReference>
<sequence length="629" mass="71188">MTLRAQAVPEKLYAENVIGSDDNLHKAFDGDLETFFSTSQSSGGWVGLDLGEKYVIEKISYSPRKNASSKLLLGIFEGANNPDFGDAVPLSIIKDAPQENILTEQIINCSKGFRYVRYIGPSGSYCNIAELEFYGYLGAGDNRKLFQLTNLPTVTIHTANAEDIVSKDTYIAGIVTIISENGTKLFTDSLEIRGRGNASWDFPKKPYRIKLYNKASLLNMPAKEKNWTLINNYSDKTLMRNLLAFDLSKRLDMSYTPAGKPVDVILNGEYKGTYQLCDQIEVAKQRVDIEKMDPEDVTLPNLSGGYLLEIDGYANKEISWFQSAKTSTPVTIKYPKDDEIVPEQKNYITSYFNSMESALFSAAFEDERNGYSKYIDKESFIRHFLIGELSGNTDTYWSTYIYKRRNDDLFRFGPIWDFDIAYENDHRTYPINDNPDWIYASTGSSAGGARTIVNRLLSDPNLFERIKSVYASYRDREILKDSVLLSVVDNYAAELDQSQQLNFTRWNILLTNINNPEIYGSYAAEVDHVKDYIKNRLLWMDKKLDYTPPVVASSNKIRNSDISIRTDENSIHFNILAQPLNIDVIDLLGRTILSRAVGESTVINVEKGIYLILVTNSEGVSEVVKCMVP</sequence>
<dbReference type="STRING" id="153721.MYP_4107"/>
<dbReference type="EMBL" id="BBLT01000010">
    <property type="protein sequence ID" value="GAL86877.1"/>
    <property type="molecule type" value="Genomic_DNA"/>
</dbReference>
<dbReference type="AlphaFoldDB" id="A0A098LKM1"/>
<evidence type="ECO:0008006" key="3">
    <source>
        <dbReference type="Google" id="ProtNLM"/>
    </source>
</evidence>
<organism evidence="1 2">
    <name type="scientific">Sporocytophaga myxococcoides</name>
    <dbReference type="NCBI Taxonomy" id="153721"/>
    <lineage>
        <taxon>Bacteria</taxon>
        <taxon>Pseudomonadati</taxon>
        <taxon>Bacteroidota</taxon>
        <taxon>Cytophagia</taxon>
        <taxon>Cytophagales</taxon>
        <taxon>Cytophagaceae</taxon>
        <taxon>Sporocytophaga</taxon>
    </lineage>
</organism>
<dbReference type="eggNOG" id="COG3291">
    <property type="taxonomic scope" value="Bacteria"/>
</dbReference>
<comment type="caution">
    <text evidence="1">The sequence shown here is derived from an EMBL/GenBank/DDBJ whole genome shotgun (WGS) entry which is preliminary data.</text>
</comment>
<protein>
    <recommendedName>
        <fullName evidence="3">F5/8 type C domain-containing protein</fullName>
    </recommendedName>
</protein>
<dbReference type="Pfam" id="PF08757">
    <property type="entry name" value="CotH"/>
    <property type="match status" value="1"/>
</dbReference>
<dbReference type="Proteomes" id="UP000030185">
    <property type="component" value="Unassembled WGS sequence"/>
</dbReference>
<dbReference type="SUPFAM" id="SSF49785">
    <property type="entry name" value="Galactose-binding domain-like"/>
    <property type="match status" value="1"/>
</dbReference>
<dbReference type="InterPro" id="IPR014867">
    <property type="entry name" value="Spore_coat_CotH_CotH2/3/7"/>
</dbReference>
<proteinExistence type="predicted"/>
<dbReference type="InterPro" id="IPR008979">
    <property type="entry name" value="Galactose-bd-like_sf"/>
</dbReference>
<gene>
    <name evidence="1" type="ORF">MYP_4107</name>
</gene>
<accession>A0A098LKM1</accession>
<keyword evidence="2" id="KW-1185">Reference proteome</keyword>
<evidence type="ECO:0000313" key="1">
    <source>
        <dbReference type="EMBL" id="GAL86877.1"/>
    </source>
</evidence>
<dbReference type="eggNOG" id="COG4935">
    <property type="taxonomic scope" value="Bacteria"/>
</dbReference>
<name>A0A098LKM1_9BACT</name>
<reference evidence="1 2" key="1">
    <citation type="submission" date="2014-09" db="EMBL/GenBank/DDBJ databases">
        <title>Sporocytophaga myxococcoides PG-01 genome sequencing.</title>
        <authorList>
            <person name="Liu L."/>
            <person name="Gao P.J."/>
            <person name="Chen G.J."/>
            <person name="Wang L.S."/>
        </authorList>
    </citation>
    <scope>NUCLEOTIDE SEQUENCE [LARGE SCALE GENOMIC DNA]</scope>
    <source>
        <strain evidence="1 2">PG-01</strain>
    </source>
</reference>